<accession>A0ABS8V5M4</accession>
<name>A0ABS8V5M4_DATST</name>
<evidence type="ECO:0000313" key="1">
    <source>
        <dbReference type="EMBL" id="MCD9642463.1"/>
    </source>
</evidence>
<evidence type="ECO:0000313" key="2">
    <source>
        <dbReference type="Proteomes" id="UP000823775"/>
    </source>
</evidence>
<gene>
    <name evidence="1" type="ORF">HAX54_029294</name>
</gene>
<dbReference type="Proteomes" id="UP000823775">
    <property type="component" value="Unassembled WGS sequence"/>
</dbReference>
<comment type="caution">
    <text evidence="1">The sequence shown here is derived from an EMBL/GenBank/DDBJ whole genome shotgun (WGS) entry which is preliminary data.</text>
</comment>
<reference evidence="1 2" key="1">
    <citation type="journal article" date="2021" name="BMC Genomics">
        <title>Datura genome reveals duplications of psychoactive alkaloid biosynthetic genes and high mutation rate following tissue culture.</title>
        <authorList>
            <person name="Rajewski A."/>
            <person name="Carter-House D."/>
            <person name="Stajich J."/>
            <person name="Litt A."/>
        </authorList>
    </citation>
    <scope>NUCLEOTIDE SEQUENCE [LARGE SCALE GENOMIC DNA]</scope>
    <source>
        <strain evidence="1">AR-01</strain>
    </source>
</reference>
<proteinExistence type="predicted"/>
<organism evidence="1 2">
    <name type="scientific">Datura stramonium</name>
    <name type="common">Jimsonweed</name>
    <name type="synonym">Common thornapple</name>
    <dbReference type="NCBI Taxonomy" id="4076"/>
    <lineage>
        <taxon>Eukaryota</taxon>
        <taxon>Viridiplantae</taxon>
        <taxon>Streptophyta</taxon>
        <taxon>Embryophyta</taxon>
        <taxon>Tracheophyta</taxon>
        <taxon>Spermatophyta</taxon>
        <taxon>Magnoliopsida</taxon>
        <taxon>eudicotyledons</taxon>
        <taxon>Gunneridae</taxon>
        <taxon>Pentapetalae</taxon>
        <taxon>asterids</taxon>
        <taxon>lamiids</taxon>
        <taxon>Solanales</taxon>
        <taxon>Solanaceae</taxon>
        <taxon>Solanoideae</taxon>
        <taxon>Datureae</taxon>
        <taxon>Datura</taxon>
    </lineage>
</organism>
<keyword evidence="2" id="KW-1185">Reference proteome</keyword>
<dbReference type="EMBL" id="JACEIK010003628">
    <property type="protein sequence ID" value="MCD9642463.1"/>
    <property type="molecule type" value="Genomic_DNA"/>
</dbReference>
<protein>
    <submittedName>
        <fullName evidence="1">Uncharacterized protein</fullName>
    </submittedName>
</protein>
<sequence>MGDSLIKLGGAGTFRFLLSESFTYRCRRGIPASALVPPAGLGLPLGLNPLVVSLESSFLFFTTDYNGCPLRPIYTKYKPLHYVPNGCANVAIGRQVRHAGMIVVADESGMLAVAGSVRRLCQGAGRLLSGGCVRAQAGFCQAAVSGCRHAFAGASDMRLGCPKVLSCPAFGSDHGQLVGLWLGR</sequence>